<sequence>MKKKVFTIATVLVLSLVLAASAYALSPIKIVFNGNELESDVAPAIANGRVMVPLGVIAEKFGAEVIWDAGNKTVHINTTQSQEPDKTDMRVNGLESALVPSEAVSAARTWAEGVKTRNGALQYAVMTPELKKEWYQQFEENNWVTGTSSPWVEKYDITEKSKIDNDSIKYKVAFTYTDSTQKKYVMEEYVTVKKQEGKWYVSALEKVDITGKITKLIVNDDKEITGIFVENESKAETHYDKANVMITSNTKIYKGDTDELLTLDHLKEGIYVEAYFGGPVLTIYPVQGGAERIRVFE</sequence>
<keyword evidence="1" id="KW-0732">Signal</keyword>
<accession>A0A5S4ZR26</accession>
<dbReference type="InterPro" id="IPR012854">
    <property type="entry name" value="Cu_amine_oxidase-like_N"/>
</dbReference>
<dbReference type="SUPFAM" id="SSF55383">
    <property type="entry name" value="Copper amine oxidase, domain N"/>
    <property type="match status" value="1"/>
</dbReference>
<evidence type="ECO:0000256" key="1">
    <source>
        <dbReference type="SAM" id="SignalP"/>
    </source>
</evidence>
<comment type="caution">
    <text evidence="3">The sequence shown here is derived from an EMBL/GenBank/DDBJ whole genome shotgun (WGS) entry which is preliminary data.</text>
</comment>
<name>A0A5S4ZR26_9FIRM</name>
<dbReference type="EMBL" id="VNHM01000008">
    <property type="protein sequence ID" value="TYO95345.1"/>
    <property type="molecule type" value="Genomic_DNA"/>
</dbReference>
<evidence type="ECO:0000313" key="4">
    <source>
        <dbReference type="Proteomes" id="UP000323166"/>
    </source>
</evidence>
<protein>
    <submittedName>
        <fullName evidence="3">Copper amine oxidase-like protein</fullName>
    </submittedName>
</protein>
<dbReference type="Gene3D" id="3.30.457.10">
    <property type="entry name" value="Copper amine oxidase-like, N-terminal domain"/>
    <property type="match status" value="1"/>
</dbReference>
<organism evidence="3 4">
    <name type="scientific">Desulfallas thermosapovorans DSM 6562</name>
    <dbReference type="NCBI Taxonomy" id="1121431"/>
    <lineage>
        <taxon>Bacteria</taxon>
        <taxon>Bacillati</taxon>
        <taxon>Bacillota</taxon>
        <taxon>Clostridia</taxon>
        <taxon>Eubacteriales</taxon>
        <taxon>Desulfallaceae</taxon>
        <taxon>Desulfallas</taxon>
    </lineage>
</organism>
<dbReference type="InterPro" id="IPR036582">
    <property type="entry name" value="Mao_N_sf"/>
</dbReference>
<reference evidence="3 4" key="1">
    <citation type="submission" date="2019-07" db="EMBL/GenBank/DDBJ databases">
        <title>Genomic Encyclopedia of Type Strains, Phase I: the one thousand microbial genomes (KMG-I) project.</title>
        <authorList>
            <person name="Kyrpides N."/>
        </authorList>
    </citation>
    <scope>NUCLEOTIDE SEQUENCE [LARGE SCALE GENOMIC DNA]</scope>
    <source>
        <strain evidence="3 4">DSM 6562</strain>
    </source>
</reference>
<dbReference type="AlphaFoldDB" id="A0A5S4ZR26"/>
<evidence type="ECO:0000313" key="3">
    <source>
        <dbReference type="EMBL" id="TYO95345.1"/>
    </source>
</evidence>
<dbReference type="Pfam" id="PF07833">
    <property type="entry name" value="Cu_amine_oxidN1"/>
    <property type="match status" value="1"/>
</dbReference>
<feature type="signal peptide" evidence="1">
    <location>
        <begin position="1"/>
        <end position="24"/>
    </location>
</feature>
<feature type="domain" description="Copper amine oxidase-like N-terminal" evidence="2">
    <location>
        <begin position="32"/>
        <end position="95"/>
    </location>
</feature>
<dbReference type="Proteomes" id="UP000323166">
    <property type="component" value="Unassembled WGS sequence"/>
</dbReference>
<gene>
    <name evidence="3" type="ORF">LX24_01696</name>
</gene>
<keyword evidence="4" id="KW-1185">Reference proteome</keyword>
<evidence type="ECO:0000259" key="2">
    <source>
        <dbReference type="Pfam" id="PF07833"/>
    </source>
</evidence>
<proteinExistence type="predicted"/>
<feature type="chain" id="PRO_5038443739" evidence="1">
    <location>
        <begin position="25"/>
        <end position="297"/>
    </location>
</feature>
<dbReference type="RefSeq" id="WP_166511699.1">
    <property type="nucleotide sequence ID" value="NZ_VNHM01000008.1"/>
</dbReference>